<dbReference type="Pfam" id="PF25793">
    <property type="entry name" value="WHD_2nd_NFRKB"/>
    <property type="match status" value="1"/>
</dbReference>
<dbReference type="AlphaFoldDB" id="A0AA85JGZ8"/>
<organism evidence="4 5">
    <name type="scientific">Trichobilharzia regenti</name>
    <name type="common">Nasal bird schistosome</name>
    <dbReference type="NCBI Taxonomy" id="157069"/>
    <lineage>
        <taxon>Eukaryota</taxon>
        <taxon>Metazoa</taxon>
        <taxon>Spiralia</taxon>
        <taxon>Lophotrochozoa</taxon>
        <taxon>Platyhelminthes</taxon>
        <taxon>Trematoda</taxon>
        <taxon>Digenea</taxon>
        <taxon>Strigeidida</taxon>
        <taxon>Schistosomatoidea</taxon>
        <taxon>Schistosomatidae</taxon>
        <taxon>Trichobilharzia</taxon>
    </lineage>
</organism>
<feature type="region of interest" description="Disordered" evidence="1">
    <location>
        <begin position="738"/>
        <end position="778"/>
    </location>
</feature>
<sequence>MVVEDFCSFLAERRELLFDSLSDHTENFVDSPDSDGDVCIERKNGVNALVNWDTELECRVRDRFERLISNIEMQSKGVKPSSADEKLVKPDIAGMIELHLKRQNTTKNSVHSEEDREKLRSLLETAKSKCLSVKIEEKKFKRSLLRRLRPRKSKSLKKKRTGTNMKTEKTLMKNFPESGNGFFCLLRGFLTLEGERRKLTTPQICEYVREWQLQNQSKLRKLGGTYSWIDRVENWSSVTSHALHFLTAEHVPENVVHKSSRRLICPRPYVDLRPRIHQWRWLLCPPSGANPKLDREWSRKFEKETKELVGIFTDWLRAPRGLGGLTDAILSTSNSSLATGKRKKRRTNVKHENKSKQCSQDSDCSSYKSNVVDSELDEDQTCLQIDDGQIESDNIEKKSKSKQEVKTKVSKHSQQPKTNEDDDIPPPLFPTSWKLRPFTKEEKAKFQLQELERFSQPWTPFVYQIQDYYATVGPLRSAPSALNQDSGSLNPGRNWSGHSKARDHPLLKPDRPTFASLAEIVRDAVACLPNGEGSRTDITTLVQNSVFLLPNIDPRKLQQCVSSALDRLQGETSDPSVYFNSSRRIWIYRHRCRSFDQFAKLHEARCAINETKKIIQRGGDTTTSVNSTNKVVRHTNIRIPEKLAEYSVKSNSLRNNTLKNSGRYQHNGGRHIQSGYVCRDYGYMEVGDDHSLNDHDDYIPDIEELEAADENNMIDYSCTSPVTSINSNDVGVCDIVTADYGSDNDEDVDEEEDEKDEMEEEDEEVEEEKEEEDGELDDDIYKLYCENEIFSSWDISTDPEFTKKSNPLGSFQSRCPTSFIKPNCRK</sequence>
<dbReference type="InterPro" id="IPR038106">
    <property type="entry name" value="NFRKB_winged_sf"/>
</dbReference>
<evidence type="ECO:0000313" key="5">
    <source>
        <dbReference type="WBParaSite" id="TREG1_29770.1"/>
    </source>
</evidence>
<evidence type="ECO:0000313" key="4">
    <source>
        <dbReference type="Proteomes" id="UP000050795"/>
    </source>
</evidence>
<dbReference type="PANTHER" id="PTHR13052:SF5">
    <property type="entry name" value="NFACT RNA-BINDING DOMAIN-CONTAINING PROTEIN"/>
    <property type="match status" value="1"/>
</dbReference>
<evidence type="ECO:0000259" key="2">
    <source>
        <dbReference type="Pfam" id="PF14465"/>
    </source>
</evidence>
<evidence type="ECO:0000259" key="3">
    <source>
        <dbReference type="Pfam" id="PF25793"/>
    </source>
</evidence>
<reference evidence="5" key="2">
    <citation type="submission" date="2023-11" db="UniProtKB">
        <authorList>
            <consortium name="WormBaseParasite"/>
        </authorList>
    </citation>
    <scope>IDENTIFICATION</scope>
</reference>
<dbReference type="Pfam" id="PF14465">
    <property type="entry name" value="WHD_1st_NFRKB"/>
    <property type="match status" value="1"/>
</dbReference>
<evidence type="ECO:0008006" key="6">
    <source>
        <dbReference type="Google" id="ProtNLM"/>
    </source>
</evidence>
<dbReference type="Gene3D" id="1.10.10.2430">
    <property type="entry name" value="NFRKB winged helix-like domain"/>
    <property type="match status" value="1"/>
</dbReference>
<dbReference type="Proteomes" id="UP000050795">
    <property type="component" value="Unassembled WGS sequence"/>
</dbReference>
<feature type="compositionally biased region" description="Basic and acidic residues" evidence="1">
    <location>
        <begin position="394"/>
        <end position="407"/>
    </location>
</feature>
<evidence type="ECO:0000256" key="1">
    <source>
        <dbReference type="SAM" id="MobiDB-lite"/>
    </source>
</evidence>
<feature type="domain" description="Nuclear factor related to kappa-B-binding protein second winged helix" evidence="3">
    <location>
        <begin position="443"/>
        <end position="594"/>
    </location>
</feature>
<dbReference type="InterPro" id="IPR024867">
    <property type="entry name" value="NFRKB"/>
</dbReference>
<reference evidence="4" key="1">
    <citation type="submission" date="2022-06" db="EMBL/GenBank/DDBJ databases">
        <authorList>
            <person name="Berger JAMES D."/>
            <person name="Berger JAMES D."/>
        </authorList>
    </citation>
    <scope>NUCLEOTIDE SEQUENCE [LARGE SCALE GENOMIC DNA]</scope>
</reference>
<protein>
    <recommendedName>
        <fullName evidence="6">NFRKB winged helix-like domain-containing protein</fullName>
    </recommendedName>
</protein>
<keyword evidence="4" id="KW-1185">Reference proteome</keyword>
<accession>A0AA85JGZ8</accession>
<name>A0AA85JGZ8_TRIRE</name>
<dbReference type="PANTHER" id="PTHR13052">
    <property type="entry name" value="NFRKB-RELATED"/>
    <property type="match status" value="1"/>
</dbReference>
<feature type="region of interest" description="Disordered" evidence="1">
    <location>
        <begin position="481"/>
        <end position="509"/>
    </location>
</feature>
<dbReference type="GO" id="GO:0031011">
    <property type="term" value="C:Ino80 complex"/>
    <property type="evidence" value="ECO:0007669"/>
    <property type="project" value="InterPro"/>
</dbReference>
<feature type="compositionally biased region" description="Low complexity" evidence="1">
    <location>
        <begin position="356"/>
        <end position="366"/>
    </location>
</feature>
<dbReference type="WBParaSite" id="TREG1_29770.1">
    <property type="protein sequence ID" value="TREG1_29770.1"/>
    <property type="gene ID" value="TREG1_29770"/>
</dbReference>
<feature type="compositionally biased region" description="Acidic residues" evidence="1">
    <location>
        <begin position="742"/>
        <end position="778"/>
    </location>
</feature>
<feature type="region of interest" description="Disordered" evidence="1">
    <location>
        <begin position="335"/>
        <end position="367"/>
    </location>
</feature>
<dbReference type="InterPro" id="IPR025220">
    <property type="entry name" value="NFRKB_WH_1"/>
</dbReference>
<feature type="compositionally biased region" description="Basic and acidic residues" evidence="1">
    <location>
        <begin position="500"/>
        <end position="509"/>
    </location>
</feature>
<feature type="compositionally biased region" description="Polar residues" evidence="1">
    <location>
        <begin position="481"/>
        <end position="497"/>
    </location>
</feature>
<dbReference type="InterPro" id="IPR057748">
    <property type="entry name" value="NFRKB_WH_2"/>
</dbReference>
<proteinExistence type="predicted"/>
<feature type="domain" description="Nuclear factor related to kappa-B-binding protein winged helix-like" evidence="2">
    <location>
        <begin position="182"/>
        <end position="282"/>
    </location>
</feature>
<feature type="region of interest" description="Disordered" evidence="1">
    <location>
        <begin position="393"/>
        <end position="433"/>
    </location>
</feature>